<gene>
    <name evidence="6" type="ORF">KK103_07755</name>
</gene>
<keyword evidence="3" id="KW-0804">Transcription</keyword>
<dbReference type="PROSITE" id="PS01124">
    <property type="entry name" value="HTH_ARAC_FAMILY_2"/>
    <property type="match status" value="1"/>
</dbReference>
<evidence type="ECO:0000259" key="5">
    <source>
        <dbReference type="PROSITE" id="PS01124"/>
    </source>
</evidence>
<protein>
    <submittedName>
        <fullName evidence="6">Helix-turn-helix transcriptional regulator</fullName>
    </submittedName>
</protein>
<evidence type="ECO:0000256" key="3">
    <source>
        <dbReference type="ARBA" id="ARBA00023163"/>
    </source>
</evidence>
<feature type="domain" description="HTH araC/xylS-type" evidence="5">
    <location>
        <begin position="20"/>
        <end position="123"/>
    </location>
</feature>
<dbReference type="InterPro" id="IPR018060">
    <property type="entry name" value="HTH_AraC"/>
</dbReference>
<sequence length="268" mass="28798">MNDGSGAARDVPPRLSRAVRDALRFVQEHATTHITVTDVAAAVQLSPRSLQKRFRTEIGQTPGAFLRAVRLEGVRRDLQAASGTPDRRTIAAIAQRWQFSNAGRMAAAFRTAYGIAPSSALRSFAPEDGEDCEDDEDGAPSLSDRNQRRFRLVLDCEVDVDDPQTVLAGALQRAGAGPWRDYRPDGGSEDLMAFLLGNAVRTVVRETSGVTLVALDAMLRVQDEQGTYPPAELPAWRAGPPPNVPAPSGSSDTAQRVGSRDGREGAHG</sequence>
<dbReference type="Proteomes" id="UP000709437">
    <property type="component" value="Unassembled WGS sequence"/>
</dbReference>
<keyword evidence="1" id="KW-0805">Transcription regulation</keyword>
<dbReference type="PANTHER" id="PTHR46796">
    <property type="entry name" value="HTH-TYPE TRANSCRIPTIONAL ACTIVATOR RHAS-RELATED"/>
    <property type="match status" value="1"/>
</dbReference>
<evidence type="ECO:0000256" key="1">
    <source>
        <dbReference type="ARBA" id="ARBA00023015"/>
    </source>
</evidence>
<accession>A0A9Q2W5F6</accession>
<dbReference type="RefSeq" id="WP_214562757.1">
    <property type="nucleotide sequence ID" value="NZ_JAHEWX010000007.1"/>
</dbReference>
<name>A0A9Q2W5F6_9MICO</name>
<dbReference type="SMART" id="SM00342">
    <property type="entry name" value="HTH_ARAC"/>
    <property type="match status" value="1"/>
</dbReference>
<evidence type="ECO:0000256" key="2">
    <source>
        <dbReference type="ARBA" id="ARBA00023125"/>
    </source>
</evidence>
<dbReference type="GO" id="GO:0043565">
    <property type="term" value="F:sequence-specific DNA binding"/>
    <property type="evidence" value="ECO:0007669"/>
    <property type="project" value="InterPro"/>
</dbReference>
<organism evidence="6 7">
    <name type="scientific">Curtobacterium flaccumfaciens pv. flaccumfaciens</name>
    <dbReference type="NCBI Taxonomy" id="138532"/>
    <lineage>
        <taxon>Bacteria</taxon>
        <taxon>Bacillati</taxon>
        <taxon>Actinomycetota</taxon>
        <taxon>Actinomycetes</taxon>
        <taxon>Micrococcales</taxon>
        <taxon>Microbacteriaceae</taxon>
        <taxon>Curtobacterium</taxon>
    </lineage>
</organism>
<keyword evidence="2" id="KW-0238">DNA-binding</keyword>
<proteinExistence type="predicted"/>
<dbReference type="Pfam" id="PF12833">
    <property type="entry name" value="HTH_18"/>
    <property type="match status" value="1"/>
</dbReference>
<evidence type="ECO:0000313" key="7">
    <source>
        <dbReference type="Proteomes" id="UP000709437"/>
    </source>
</evidence>
<comment type="caution">
    <text evidence="6">The sequence shown here is derived from an EMBL/GenBank/DDBJ whole genome shotgun (WGS) entry which is preliminary data.</text>
</comment>
<dbReference type="SUPFAM" id="SSF46689">
    <property type="entry name" value="Homeodomain-like"/>
    <property type="match status" value="1"/>
</dbReference>
<dbReference type="PANTHER" id="PTHR46796:SF12">
    <property type="entry name" value="HTH-TYPE DNA-BINDING TRANSCRIPTIONAL ACTIVATOR EUTR"/>
    <property type="match status" value="1"/>
</dbReference>
<evidence type="ECO:0000313" key="6">
    <source>
        <dbReference type="EMBL" id="MBT1541649.1"/>
    </source>
</evidence>
<feature type="compositionally biased region" description="Basic and acidic residues" evidence="4">
    <location>
        <begin position="258"/>
        <end position="268"/>
    </location>
</feature>
<dbReference type="GO" id="GO:0003700">
    <property type="term" value="F:DNA-binding transcription factor activity"/>
    <property type="evidence" value="ECO:0007669"/>
    <property type="project" value="InterPro"/>
</dbReference>
<dbReference type="EMBL" id="JAHEWX010000007">
    <property type="protein sequence ID" value="MBT1541649.1"/>
    <property type="molecule type" value="Genomic_DNA"/>
</dbReference>
<dbReference type="Gene3D" id="1.10.10.60">
    <property type="entry name" value="Homeodomain-like"/>
    <property type="match status" value="1"/>
</dbReference>
<dbReference type="InterPro" id="IPR009057">
    <property type="entry name" value="Homeodomain-like_sf"/>
</dbReference>
<reference evidence="6" key="1">
    <citation type="submission" date="2021-05" db="EMBL/GenBank/DDBJ databases">
        <title>Whole genome sequence of Curtobacterium flaccumfaciens pv. flaccumfaciens strain CFBP 3417.</title>
        <authorList>
            <person name="Osdaghi E."/>
            <person name="Taghouti G."/>
            <person name="Portier P."/>
            <person name="Fazliarab A."/>
            <person name="Taghavi S.M."/>
            <person name="Briand M."/>
            <person name="Le-Saux M."/>
            <person name="Jacques M.-A."/>
        </authorList>
    </citation>
    <scope>NUCLEOTIDE SEQUENCE</scope>
    <source>
        <strain evidence="6">CFBP 3417</strain>
    </source>
</reference>
<evidence type="ECO:0000256" key="4">
    <source>
        <dbReference type="SAM" id="MobiDB-lite"/>
    </source>
</evidence>
<dbReference type="InterPro" id="IPR050204">
    <property type="entry name" value="AraC_XylS_family_regulators"/>
</dbReference>
<feature type="compositionally biased region" description="Acidic residues" evidence="4">
    <location>
        <begin position="127"/>
        <end position="138"/>
    </location>
</feature>
<dbReference type="AlphaFoldDB" id="A0A9Q2W5F6"/>
<feature type="region of interest" description="Disordered" evidence="4">
    <location>
        <begin position="226"/>
        <end position="268"/>
    </location>
</feature>
<feature type="region of interest" description="Disordered" evidence="4">
    <location>
        <begin position="124"/>
        <end position="144"/>
    </location>
</feature>